<dbReference type="NCBIfam" id="TIGR02532">
    <property type="entry name" value="IV_pilin_GFxxxE"/>
    <property type="match status" value="1"/>
</dbReference>
<evidence type="ECO:0000256" key="1">
    <source>
        <dbReference type="SAM" id="Phobius"/>
    </source>
</evidence>
<dbReference type="PROSITE" id="PS00409">
    <property type="entry name" value="PROKAR_NTER_METHYL"/>
    <property type="match status" value="1"/>
</dbReference>
<dbReference type="InterPro" id="IPR045584">
    <property type="entry name" value="Pilin-like"/>
</dbReference>
<dbReference type="NCBIfam" id="TIGR04294">
    <property type="entry name" value="pre_pil_HX9DG"/>
    <property type="match status" value="1"/>
</dbReference>
<dbReference type="Gene3D" id="3.30.700.10">
    <property type="entry name" value="Glycoprotein, Type 4 Pilin"/>
    <property type="match status" value="1"/>
</dbReference>
<dbReference type="OrthoDB" id="255848at2"/>
<keyword evidence="1" id="KW-0472">Membrane</keyword>
<accession>A0A517V8T8</accession>
<dbReference type="InterPro" id="IPR012902">
    <property type="entry name" value="N_methyl_site"/>
</dbReference>
<dbReference type="EMBL" id="CP036343">
    <property type="protein sequence ID" value="QDT89424.1"/>
    <property type="molecule type" value="Genomic_DNA"/>
</dbReference>
<gene>
    <name evidence="3" type="ORF">Pan161_10530</name>
</gene>
<feature type="domain" description="DUF1559" evidence="2">
    <location>
        <begin position="36"/>
        <end position="298"/>
    </location>
</feature>
<dbReference type="RefSeq" id="WP_145224629.1">
    <property type="nucleotide sequence ID" value="NZ_CP036343.1"/>
</dbReference>
<dbReference type="InterPro" id="IPR027558">
    <property type="entry name" value="Pre_pil_HX9DG_C"/>
</dbReference>
<dbReference type="SUPFAM" id="SSF54523">
    <property type="entry name" value="Pili subunits"/>
    <property type="match status" value="1"/>
</dbReference>
<keyword evidence="1" id="KW-1133">Transmembrane helix</keyword>
<evidence type="ECO:0000313" key="4">
    <source>
        <dbReference type="Proteomes" id="UP000316855"/>
    </source>
</evidence>
<keyword evidence="1" id="KW-0812">Transmembrane</keyword>
<reference evidence="3 4" key="1">
    <citation type="submission" date="2019-02" db="EMBL/GenBank/DDBJ databases">
        <title>Deep-cultivation of Planctomycetes and their phenomic and genomic characterization uncovers novel biology.</title>
        <authorList>
            <person name="Wiegand S."/>
            <person name="Jogler M."/>
            <person name="Boedeker C."/>
            <person name="Pinto D."/>
            <person name="Vollmers J."/>
            <person name="Rivas-Marin E."/>
            <person name="Kohn T."/>
            <person name="Peeters S.H."/>
            <person name="Heuer A."/>
            <person name="Rast P."/>
            <person name="Oberbeckmann S."/>
            <person name="Bunk B."/>
            <person name="Jeske O."/>
            <person name="Meyerdierks A."/>
            <person name="Storesund J.E."/>
            <person name="Kallscheuer N."/>
            <person name="Luecker S."/>
            <person name="Lage O.M."/>
            <person name="Pohl T."/>
            <person name="Merkel B.J."/>
            <person name="Hornburger P."/>
            <person name="Mueller R.-W."/>
            <person name="Bruemmer F."/>
            <person name="Labrenz M."/>
            <person name="Spormann A.M."/>
            <person name="Op den Camp H."/>
            <person name="Overmann J."/>
            <person name="Amann R."/>
            <person name="Jetten M.S.M."/>
            <person name="Mascher T."/>
            <person name="Medema M.H."/>
            <person name="Devos D.P."/>
            <person name="Kaster A.-K."/>
            <person name="Ovreas L."/>
            <person name="Rohde M."/>
            <person name="Galperin M.Y."/>
            <person name="Jogler C."/>
        </authorList>
    </citation>
    <scope>NUCLEOTIDE SEQUENCE [LARGE SCALE GENOMIC DNA]</scope>
    <source>
        <strain evidence="3 4">Pan161</strain>
    </source>
</reference>
<feature type="transmembrane region" description="Helical" evidence="1">
    <location>
        <begin position="12"/>
        <end position="35"/>
    </location>
</feature>
<proteinExistence type="predicted"/>
<name>A0A517V8T8_9PLAN</name>
<protein>
    <submittedName>
        <fullName evidence="3">Putative major pilin subunit</fullName>
    </submittedName>
</protein>
<dbReference type="PANTHER" id="PTHR30093">
    <property type="entry name" value="GENERAL SECRETION PATHWAY PROTEIN G"/>
    <property type="match status" value="1"/>
</dbReference>
<dbReference type="KEGG" id="gax:Pan161_10530"/>
<dbReference type="PANTHER" id="PTHR30093:SF2">
    <property type="entry name" value="TYPE II SECRETION SYSTEM PROTEIN H"/>
    <property type="match status" value="1"/>
</dbReference>
<dbReference type="Pfam" id="PF07963">
    <property type="entry name" value="N_methyl"/>
    <property type="match status" value="1"/>
</dbReference>
<organism evidence="3 4">
    <name type="scientific">Gimesia algae</name>
    <dbReference type="NCBI Taxonomy" id="2527971"/>
    <lineage>
        <taxon>Bacteria</taxon>
        <taxon>Pseudomonadati</taxon>
        <taxon>Planctomycetota</taxon>
        <taxon>Planctomycetia</taxon>
        <taxon>Planctomycetales</taxon>
        <taxon>Planctomycetaceae</taxon>
        <taxon>Gimesia</taxon>
    </lineage>
</organism>
<dbReference type="Proteomes" id="UP000316855">
    <property type="component" value="Chromosome"/>
</dbReference>
<dbReference type="AlphaFoldDB" id="A0A517V8T8"/>
<dbReference type="Pfam" id="PF07596">
    <property type="entry name" value="SBP_bac_10"/>
    <property type="match status" value="1"/>
</dbReference>
<sequence>MKRCSGTPKRGFTLIELLVVIAIIAILIALLLPAVQQAREAARRSTCKNSLKQIGIAIHNYADTHRVFPLGNVNTASSTTDYNWAWSTFLLPFVDQAPLYNTINPNGGLLMPVATFTYGTTPNALQTAIPVYRCPSSIVPVVNNLRTDGSNNGYGALSYPAVSGHIASLTGTPVYTYQYKGSFYPRSSVRFRDFTDGTSNTILVGERAFQQTGSTITQPSAAIWAGGRTNGTGSTTGTITSTVGGLEQDTTGVVSQATNINQKTSGSAPHRGFSSQHVGGCHFLLGDGTVRFISENINSSDYNSTAGAAAMGTYQKLAIINDGQVLGEF</sequence>
<evidence type="ECO:0000259" key="2">
    <source>
        <dbReference type="Pfam" id="PF07596"/>
    </source>
</evidence>
<dbReference type="InterPro" id="IPR011453">
    <property type="entry name" value="DUF1559"/>
</dbReference>
<keyword evidence="4" id="KW-1185">Reference proteome</keyword>
<evidence type="ECO:0000313" key="3">
    <source>
        <dbReference type="EMBL" id="QDT89424.1"/>
    </source>
</evidence>